<gene>
    <name evidence="1" type="ORF">H5985_04780</name>
</gene>
<evidence type="ECO:0000313" key="2">
    <source>
        <dbReference type="Proteomes" id="UP000777002"/>
    </source>
</evidence>
<dbReference type="EMBL" id="JACJKX010000007">
    <property type="protein sequence ID" value="MBM6928583.1"/>
    <property type="molecule type" value="Genomic_DNA"/>
</dbReference>
<organism evidence="1 2">
    <name type="scientific">Parasutterella secunda</name>
    <dbReference type="NCBI Taxonomy" id="626947"/>
    <lineage>
        <taxon>Bacteria</taxon>
        <taxon>Pseudomonadati</taxon>
        <taxon>Pseudomonadota</taxon>
        <taxon>Betaproteobacteria</taxon>
        <taxon>Burkholderiales</taxon>
        <taxon>Sutterellaceae</taxon>
        <taxon>Parasutterella</taxon>
    </lineage>
</organism>
<dbReference type="RefSeq" id="WP_205050171.1">
    <property type="nucleotide sequence ID" value="NZ_JACJKX010000007.1"/>
</dbReference>
<name>A0ABS2GS19_9BURK</name>
<reference evidence="1 2" key="1">
    <citation type="journal article" date="2021" name="Sci. Rep.">
        <title>The distribution of antibiotic resistance genes in chicken gut microbiota commensals.</title>
        <authorList>
            <person name="Juricova H."/>
            <person name="Matiasovicova J."/>
            <person name="Kubasova T."/>
            <person name="Cejkova D."/>
            <person name="Rychlik I."/>
        </authorList>
    </citation>
    <scope>NUCLEOTIDE SEQUENCE [LARGE SCALE GENOMIC DNA]</scope>
    <source>
        <strain evidence="1 2">An562</strain>
    </source>
</reference>
<proteinExistence type="predicted"/>
<keyword evidence="2" id="KW-1185">Reference proteome</keyword>
<accession>A0ABS2GS19</accession>
<sequence length="131" mass="14451">MAGFLGMIGTLPFVCSHEKVMTFSNLQTEQSVRYAVHEVIGKKPVLEFIGENLSRVSFQIRFDSSLGFPPNIGLMALREMMKEGSSKRLLIGPEYMGKYVIESIGEERKFHTGAGVCSVAVATISLTECNQ</sequence>
<protein>
    <submittedName>
        <fullName evidence="1">Phage tail protein</fullName>
    </submittedName>
</protein>
<dbReference type="Proteomes" id="UP000777002">
    <property type="component" value="Unassembled WGS sequence"/>
</dbReference>
<dbReference type="Pfam" id="PF06995">
    <property type="entry name" value="Phage_P2_GpU"/>
    <property type="match status" value="1"/>
</dbReference>
<evidence type="ECO:0000313" key="1">
    <source>
        <dbReference type="EMBL" id="MBM6928583.1"/>
    </source>
</evidence>
<dbReference type="InterPro" id="IPR009734">
    <property type="entry name" value="Myoviridae_GpU"/>
</dbReference>
<comment type="caution">
    <text evidence="1">The sequence shown here is derived from an EMBL/GenBank/DDBJ whole genome shotgun (WGS) entry which is preliminary data.</text>
</comment>